<dbReference type="eggNOG" id="COG0451">
    <property type="taxonomic scope" value="Bacteria"/>
</dbReference>
<evidence type="ECO:0000313" key="3">
    <source>
        <dbReference type="Proteomes" id="UP000016368"/>
    </source>
</evidence>
<dbReference type="Gene3D" id="3.40.50.720">
    <property type="entry name" value="NAD(P)-binding Rossmann-like Domain"/>
    <property type="match status" value="1"/>
</dbReference>
<name>F3KUR6_9BURK</name>
<dbReference type="AlphaFoldDB" id="F3KUR6"/>
<keyword evidence="3" id="KW-1185">Reference proteome</keyword>
<accession>F3KUR6</accession>
<dbReference type="InterPro" id="IPR036291">
    <property type="entry name" value="NAD(P)-bd_dom_sf"/>
</dbReference>
<dbReference type="PANTHER" id="PTHR43245:SF53">
    <property type="entry name" value="EPIMERASE-RELATED"/>
    <property type="match status" value="1"/>
</dbReference>
<comment type="caution">
    <text evidence="2">The sequence shown here is derived from an EMBL/GenBank/DDBJ whole genome shotgun (WGS) entry which is preliminary data.</text>
</comment>
<protein>
    <submittedName>
        <fullName evidence="2">NAD-dependent epimerase/dehydratase</fullName>
    </submittedName>
</protein>
<sequence length="289" mass="31143">MSMTDTNAPVATLIGGRGFVGAALARHLRSQGWVCHLPEKGAAWPVRGQRLGHIFYCAGLTGDYLARAADTVEAHVSLLARVLQSEQWDSLVYLSSTRLYDGLPPGHLAGEADLLPVAPQVPRHLFDLTKLAGESLCHALGQGRARVARLASVYDSPADPNGFLPALLRRVAQARRGEVLAVDSNAQSERDYVHLPDVLRALVDIALRGTQTVYNVASGHNVSNAQLATWVAQRTGRQLQFRAGAPGTGSAVVDIRRLREDFGWQPSGLEAVIGPWLNKIGQDDEDGQP</sequence>
<dbReference type="Proteomes" id="UP000016368">
    <property type="component" value="Unassembled WGS sequence"/>
</dbReference>
<feature type="domain" description="NAD-dependent epimerase/dehydratase" evidence="1">
    <location>
        <begin position="13"/>
        <end position="217"/>
    </location>
</feature>
<dbReference type="EMBL" id="AEGR01000063">
    <property type="protein sequence ID" value="EGI76496.1"/>
    <property type="molecule type" value="Genomic_DNA"/>
</dbReference>
<proteinExistence type="predicted"/>
<evidence type="ECO:0000313" key="2">
    <source>
        <dbReference type="EMBL" id="EGI76496.1"/>
    </source>
</evidence>
<dbReference type="InterPro" id="IPR050177">
    <property type="entry name" value="Lipid_A_modif_metabolic_enz"/>
</dbReference>
<dbReference type="InterPro" id="IPR001509">
    <property type="entry name" value="Epimerase_deHydtase"/>
</dbReference>
<reference evidence="2 3" key="1">
    <citation type="journal article" date="2011" name="EMBO J.">
        <title>Structural diversity of bacterial flagellar motors.</title>
        <authorList>
            <person name="Chen S."/>
            <person name="Beeby M."/>
            <person name="Murphy G.E."/>
            <person name="Leadbetter J.R."/>
            <person name="Hendrixson D.R."/>
            <person name="Briegel A."/>
            <person name="Li Z."/>
            <person name="Shi J."/>
            <person name="Tocheva E.I."/>
            <person name="Muller A."/>
            <person name="Dobro M.J."/>
            <person name="Jensen G.J."/>
        </authorList>
    </citation>
    <scope>NUCLEOTIDE SEQUENCE [LARGE SCALE GENOMIC DNA]</scope>
    <source>
        <strain evidence="2 3">ATCC 19624</strain>
    </source>
</reference>
<gene>
    <name evidence="2" type="ORF">HGR_11002</name>
</gene>
<dbReference type="OrthoDB" id="9769113at2"/>
<dbReference type="PANTHER" id="PTHR43245">
    <property type="entry name" value="BIFUNCTIONAL POLYMYXIN RESISTANCE PROTEIN ARNA"/>
    <property type="match status" value="1"/>
</dbReference>
<dbReference type="SUPFAM" id="SSF51735">
    <property type="entry name" value="NAD(P)-binding Rossmann-fold domains"/>
    <property type="match status" value="1"/>
</dbReference>
<dbReference type="Pfam" id="PF01370">
    <property type="entry name" value="Epimerase"/>
    <property type="match status" value="1"/>
</dbReference>
<dbReference type="STRING" id="887062.HGR_11002"/>
<evidence type="ECO:0000259" key="1">
    <source>
        <dbReference type="Pfam" id="PF01370"/>
    </source>
</evidence>
<organism evidence="2 3">
    <name type="scientific">Hylemonella gracilis ATCC 19624</name>
    <dbReference type="NCBI Taxonomy" id="887062"/>
    <lineage>
        <taxon>Bacteria</taxon>
        <taxon>Pseudomonadati</taxon>
        <taxon>Pseudomonadota</taxon>
        <taxon>Betaproteobacteria</taxon>
        <taxon>Burkholderiales</taxon>
        <taxon>Comamonadaceae</taxon>
        <taxon>Hylemonella</taxon>
    </lineage>
</organism>